<evidence type="ECO:0000259" key="1">
    <source>
        <dbReference type="PROSITE" id="PS51186"/>
    </source>
</evidence>
<dbReference type="EMBL" id="CP015199">
    <property type="protein sequence ID" value="ANF53069.1"/>
    <property type="molecule type" value="Genomic_DNA"/>
</dbReference>
<reference evidence="2 3" key="1">
    <citation type="submission" date="2016-04" db="EMBL/GenBank/DDBJ databases">
        <title>Complete Genome Sequence of Chryseobacterium sp. IHBB 10212.</title>
        <authorList>
            <person name="Pal M."/>
            <person name="Swarnkar M.K."/>
            <person name="Kaushal K."/>
            <person name="Chhibber S."/>
            <person name="Singh A.K."/>
            <person name="Gulati A."/>
        </authorList>
    </citation>
    <scope>NUCLEOTIDE SEQUENCE [LARGE SCALE GENOMIC DNA]</scope>
    <source>
        <strain evidence="2 3">IHBB 10212</strain>
    </source>
</reference>
<dbReference type="GO" id="GO:0016747">
    <property type="term" value="F:acyltransferase activity, transferring groups other than amino-acyl groups"/>
    <property type="evidence" value="ECO:0007669"/>
    <property type="project" value="InterPro"/>
</dbReference>
<feature type="domain" description="N-acetyltransferase" evidence="1">
    <location>
        <begin position="2"/>
        <end position="157"/>
    </location>
</feature>
<dbReference type="Gene3D" id="3.40.630.30">
    <property type="match status" value="1"/>
</dbReference>
<dbReference type="OrthoDB" id="66776at2"/>
<dbReference type="Pfam" id="PF00583">
    <property type="entry name" value="Acetyltransf_1"/>
    <property type="match status" value="1"/>
</dbReference>
<sequence>MIKLNFFKREDLSEVSYTLDEVQLKYTSTAEFALNRIKERNTNLEFPITIFEDEKAVGFFTLDFGEDKLDLTDNPNSTLLRSLSINPKCQGRGIGKASMIQIDDFVRENFKNCDEIVLAVNQNNSTAYELYIKVGYLYDGKSRMGRSGPQYLMYKKL</sequence>
<keyword evidence="2" id="KW-0808">Transferase</keyword>
<dbReference type="InterPro" id="IPR016181">
    <property type="entry name" value="Acyl_CoA_acyltransferase"/>
</dbReference>
<accession>A0A172Y1E2</accession>
<organism evidence="2 3">
    <name type="scientific">Chryseobacterium glaciei</name>
    <dbReference type="NCBI Taxonomy" id="1685010"/>
    <lineage>
        <taxon>Bacteria</taxon>
        <taxon>Pseudomonadati</taxon>
        <taxon>Bacteroidota</taxon>
        <taxon>Flavobacteriia</taxon>
        <taxon>Flavobacteriales</taxon>
        <taxon>Weeksellaceae</taxon>
        <taxon>Chryseobacterium group</taxon>
        <taxon>Chryseobacterium</taxon>
    </lineage>
</organism>
<dbReference type="Proteomes" id="UP000077824">
    <property type="component" value="Chromosome"/>
</dbReference>
<dbReference type="KEGG" id="chh:A0O34_04485"/>
<evidence type="ECO:0000313" key="3">
    <source>
        <dbReference type="Proteomes" id="UP000077824"/>
    </source>
</evidence>
<dbReference type="AlphaFoldDB" id="A0A172Y1E2"/>
<dbReference type="InterPro" id="IPR000182">
    <property type="entry name" value="GNAT_dom"/>
</dbReference>
<dbReference type="CDD" id="cd04301">
    <property type="entry name" value="NAT_SF"/>
    <property type="match status" value="1"/>
</dbReference>
<proteinExistence type="predicted"/>
<protein>
    <submittedName>
        <fullName evidence="2">GNAT family acetyltransferase</fullName>
    </submittedName>
</protein>
<gene>
    <name evidence="2" type="ORF">A0O34_04485</name>
</gene>
<dbReference type="STRING" id="1685010.A0O34_04485"/>
<evidence type="ECO:0000313" key="2">
    <source>
        <dbReference type="EMBL" id="ANF53069.1"/>
    </source>
</evidence>
<keyword evidence="3" id="KW-1185">Reference proteome</keyword>
<dbReference type="PROSITE" id="PS51186">
    <property type="entry name" value="GNAT"/>
    <property type="match status" value="1"/>
</dbReference>
<name>A0A172Y1E2_9FLAO</name>
<dbReference type="RefSeq" id="WP_066759496.1">
    <property type="nucleotide sequence ID" value="NZ_CP015199.1"/>
</dbReference>
<dbReference type="SUPFAM" id="SSF55729">
    <property type="entry name" value="Acyl-CoA N-acyltransferases (Nat)"/>
    <property type="match status" value="1"/>
</dbReference>